<evidence type="ECO:0000256" key="8">
    <source>
        <dbReference type="ARBA" id="ARBA00023136"/>
    </source>
</evidence>
<keyword evidence="4" id="KW-0812">Transmembrane</keyword>
<keyword evidence="10" id="KW-0325">Glycoprotein</keyword>
<organism evidence="14 15">
    <name type="scientific">Acer yangbiense</name>
    <dbReference type="NCBI Taxonomy" id="1000413"/>
    <lineage>
        <taxon>Eukaryota</taxon>
        <taxon>Viridiplantae</taxon>
        <taxon>Streptophyta</taxon>
        <taxon>Embryophyta</taxon>
        <taxon>Tracheophyta</taxon>
        <taxon>Spermatophyta</taxon>
        <taxon>Magnoliopsida</taxon>
        <taxon>eudicotyledons</taxon>
        <taxon>Gunneridae</taxon>
        <taxon>Pentapetalae</taxon>
        <taxon>rosids</taxon>
        <taxon>malvids</taxon>
        <taxon>Sapindales</taxon>
        <taxon>Sapindaceae</taxon>
        <taxon>Hippocastanoideae</taxon>
        <taxon>Acereae</taxon>
        <taxon>Acer</taxon>
    </lineage>
</organism>
<dbReference type="InterPro" id="IPR013210">
    <property type="entry name" value="LRR_N_plant-typ"/>
</dbReference>
<evidence type="ECO:0000256" key="11">
    <source>
        <dbReference type="SAM" id="SignalP"/>
    </source>
</evidence>
<dbReference type="AlphaFoldDB" id="A0A5C7GUE1"/>
<comment type="similarity">
    <text evidence="2">Belongs to the RLP family.</text>
</comment>
<evidence type="ECO:0000313" key="15">
    <source>
        <dbReference type="Proteomes" id="UP000323000"/>
    </source>
</evidence>
<proteinExistence type="inferred from homology"/>
<dbReference type="OrthoDB" id="1111478at2759"/>
<dbReference type="SUPFAM" id="SSF52058">
    <property type="entry name" value="L domain-like"/>
    <property type="match status" value="1"/>
</dbReference>
<comment type="subcellular location">
    <subcellularLocation>
        <location evidence="1">Membrane</location>
        <topology evidence="1">Single-pass type I membrane protein</topology>
    </subcellularLocation>
</comment>
<evidence type="ECO:0000256" key="5">
    <source>
        <dbReference type="ARBA" id="ARBA00022729"/>
    </source>
</evidence>
<reference evidence="15" key="1">
    <citation type="journal article" date="2019" name="Gigascience">
        <title>De novo genome assembly of the endangered Acer yangbiense, a plant species with extremely small populations endemic to Yunnan Province, China.</title>
        <authorList>
            <person name="Yang J."/>
            <person name="Wariss H.M."/>
            <person name="Tao L."/>
            <person name="Zhang R."/>
            <person name="Yun Q."/>
            <person name="Hollingsworth P."/>
            <person name="Dao Z."/>
            <person name="Luo G."/>
            <person name="Guo H."/>
            <person name="Ma Y."/>
            <person name="Sun W."/>
        </authorList>
    </citation>
    <scope>NUCLEOTIDE SEQUENCE [LARGE SCALE GENOMIC DNA]</scope>
    <source>
        <strain evidence="15">cv. Malutang</strain>
    </source>
</reference>
<protein>
    <submittedName>
        <fullName evidence="14">Uncharacterized protein</fullName>
    </submittedName>
</protein>
<dbReference type="InterPro" id="IPR001611">
    <property type="entry name" value="Leu-rich_rpt"/>
</dbReference>
<dbReference type="Gene3D" id="3.80.10.10">
    <property type="entry name" value="Ribonuclease Inhibitor"/>
    <property type="match status" value="3"/>
</dbReference>
<dbReference type="PANTHER" id="PTHR48061">
    <property type="entry name" value="LEUCINE-RICH REPEAT RECEPTOR PROTEIN KINASE EMS1-LIKE-RELATED"/>
    <property type="match status" value="1"/>
</dbReference>
<dbReference type="Proteomes" id="UP000323000">
    <property type="component" value="Chromosome 13"/>
</dbReference>
<accession>A0A5C7GUE1</accession>
<dbReference type="Pfam" id="PF00560">
    <property type="entry name" value="LRR_1"/>
    <property type="match status" value="2"/>
</dbReference>
<evidence type="ECO:0000256" key="9">
    <source>
        <dbReference type="ARBA" id="ARBA00023170"/>
    </source>
</evidence>
<keyword evidence="15" id="KW-1185">Reference proteome</keyword>
<evidence type="ECO:0000259" key="12">
    <source>
        <dbReference type="Pfam" id="PF08263"/>
    </source>
</evidence>
<dbReference type="Pfam" id="PF23598">
    <property type="entry name" value="LRR_14"/>
    <property type="match status" value="1"/>
</dbReference>
<evidence type="ECO:0000313" key="14">
    <source>
        <dbReference type="EMBL" id="TXG48414.1"/>
    </source>
</evidence>
<keyword evidence="6" id="KW-0677">Repeat</keyword>
<evidence type="ECO:0000256" key="3">
    <source>
        <dbReference type="ARBA" id="ARBA00022614"/>
    </source>
</evidence>
<dbReference type="InterPro" id="IPR055414">
    <property type="entry name" value="LRR_R13L4/SHOC2-like"/>
</dbReference>
<evidence type="ECO:0000256" key="6">
    <source>
        <dbReference type="ARBA" id="ARBA00022737"/>
    </source>
</evidence>
<evidence type="ECO:0000256" key="4">
    <source>
        <dbReference type="ARBA" id="ARBA00022692"/>
    </source>
</evidence>
<keyword evidence="9" id="KW-0675">Receptor</keyword>
<evidence type="ECO:0000256" key="1">
    <source>
        <dbReference type="ARBA" id="ARBA00004479"/>
    </source>
</evidence>
<dbReference type="Pfam" id="PF08263">
    <property type="entry name" value="LRRNT_2"/>
    <property type="match status" value="1"/>
</dbReference>
<dbReference type="EMBL" id="VAHF01000013">
    <property type="protein sequence ID" value="TXG48414.1"/>
    <property type="molecule type" value="Genomic_DNA"/>
</dbReference>
<keyword evidence="8" id="KW-0472">Membrane</keyword>
<dbReference type="PANTHER" id="PTHR48061:SF12">
    <property type="entry name" value="DISEASE RESISTANCE LIKE PROTEIN"/>
    <property type="match status" value="1"/>
</dbReference>
<comment type="caution">
    <text evidence="14">The sequence shown here is derived from an EMBL/GenBank/DDBJ whole genome shotgun (WGS) entry which is preliminary data.</text>
</comment>
<dbReference type="InterPro" id="IPR046956">
    <property type="entry name" value="RLP23-like"/>
</dbReference>
<feature type="signal peptide" evidence="11">
    <location>
        <begin position="1"/>
        <end position="20"/>
    </location>
</feature>
<dbReference type="FunFam" id="3.80.10.10:FF:000041">
    <property type="entry name" value="LRR receptor-like serine/threonine-protein kinase ERECTA"/>
    <property type="match status" value="1"/>
</dbReference>
<feature type="domain" description="Disease resistance R13L4/SHOC-2-like LRR" evidence="13">
    <location>
        <begin position="171"/>
        <end position="266"/>
    </location>
</feature>
<feature type="chain" id="PRO_5022665870" evidence="11">
    <location>
        <begin position="21"/>
        <end position="342"/>
    </location>
</feature>
<evidence type="ECO:0000256" key="2">
    <source>
        <dbReference type="ARBA" id="ARBA00009592"/>
    </source>
</evidence>
<dbReference type="GO" id="GO:0016020">
    <property type="term" value="C:membrane"/>
    <property type="evidence" value="ECO:0007669"/>
    <property type="project" value="UniProtKB-SubCell"/>
</dbReference>
<evidence type="ECO:0000259" key="13">
    <source>
        <dbReference type="Pfam" id="PF23598"/>
    </source>
</evidence>
<feature type="domain" description="Leucine-rich repeat-containing N-terminal plant-type" evidence="12">
    <location>
        <begin position="30"/>
        <end position="76"/>
    </location>
</feature>
<dbReference type="InterPro" id="IPR032675">
    <property type="entry name" value="LRR_dom_sf"/>
</dbReference>
<evidence type="ECO:0000256" key="10">
    <source>
        <dbReference type="ARBA" id="ARBA00023180"/>
    </source>
</evidence>
<gene>
    <name evidence="14" type="ORF">EZV62_027708</name>
</gene>
<keyword evidence="7" id="KW-1133">Transmembrane helix</keyword>
<sequence length="342" mass="37962">MNPLPMGFLTLSIYLTFSSSLFHLTHPLCHNNERSALLQFKQTLLIIECDIGYPKTASWNLEENSECCSWDGVKCNEDTGYVIELDLTWSCLQGSINSSSTLFNLVHLQSLSLSHNDFGYSQIPSAVKNLSKLSNLDLSHSNFSGQIPSEMLELSRLESLDLSANSLLLRQPSLKSVVEKLTKLKKLDLNWINISSSIPNNLGNLSSLTHLSLIECQLQGVIPSSLGNLSKLAFLDISSNEFLGDLPISIANLASLQQLSVSSCQFSDQVQSSLKKREDQGLESSTFAFDWKIVLTGFVSGLIVGVILGNEYFTKIVEWFATNNLGWQLKIAIKRKTRGHRN</sequence>
<name>A0A5C7GUE1_9ROSI</name>
<keyword evidence="3" id="KW-0433">Leucine-rich repeat</keyword>
<keyword evidence="5 11" id="KW-0732">Signal</keyword>
<evidence type="ECO:0000256" key="7">
    <source>
        <dbReference type="ARBA" id="ARBA00022989"/>
    </source>
</evidence>